<organism evidence="6 7">
    <name type="scientific">Aspergillus leporis</name>
    <dbReference type="NCBI Taxonomy" id="41062"/>
    <lineage>
        <taxon>Eukaryota</taxon>
        <taxon>Fungi</taxon>
        <taxon>Dikarya</taxon>
        <taxon>Ascomycota</taxon>
        <taxon>Pezizomycotina</taxon>
        <taxon>Eurotiomycetes</taxon>
        <taxon>Eurotiomycetidae</taxon>
        <taxon>Eurotiales</taxon>
        <taxon>Aspergillaceae</taxon>
        <taxon>Aspergillus</taxon>
        <taxon>Aspergillus subgen. Circumdati</taxon>
    </lineage>
</organism>
<keyword evidence="1" id="KW-0805">Transcription regulation</keyword>
<dbReference type="EMBL" id="ML732197">
    <property type="protein sequence ID" value="KAB8075221.1"/>
    <property type="molecule type" value="Genomic_DNA"/>
</dbReference>
<dbReference type="SMART" id="SM00066">
    <property type="entry name" value="GAL4"/>
    <property type="match status" value="1"/>
</dbReference>
<dbReference type="InterPro" id="IPR021858">
    <property type="entry name" value="Fun_TF"/>
</dbReference>
<evidence type="ECO:0000313" key="7">
    <source>
        <dbReference type="Proteomes" id="UP000326565"/>
    </source>
</evidence>
<dbReference type="Pfam" id="PF00172">
    <property type="entry name" value="Zn_clus"/>
    <property type="match status" value="1"/>
</dbReference>
<dbReference type="Pfam" id="PF11951">
    <property type="entry name" value="Fungal_trans_2"/>
    <property type="match status" value="1"/>
</dbReference>
<keyword evidence="4" id="KW-0539">Nucleus</keyword>
<dbReference type="GO" id="GO:0001228">
    <property type="term" value="F:DNA-binding transcription activator activity, RNA polymerase II-specific"/>
    <property type="evidence" value="ECO:0007669"/>
    <property type="project" value="TreeGrafter"/>
</dbReference>
<dbReference type="GO" id="GO:0003677">
    <property type="term" value="F:DNA binding"/>
    <property type="evidence" value="ECO:0007669"/>
    <property type="project" value="UniProtKB-KW"/>
</dbReference>
<evidence type="ECO:0000256" key="1">
    <source>
        <dbReference type="ARBA" id="ARBA00023015"/>
    </source>
</evidence>
<dbReference type="CDD" id="cd00067">
    <property type="entry name" value="GAL4"/>
    <property type="match status" value="1"/>
</dbReference>
<keyword evidence="2" id="KW-0238">DNA-binding</keyword>
<feature type="domain" description="Zn(2)-C6 fungal-type" evidence="5">
    <location>
        <begin position="13"/>
        <end position="43"/>
    </location>
</feature>
<dbReference type="PANTHER" id="PTHR47784:SF5">
    <property type="entry name" value="STEROL UPTAKE CONTROL PROTEIN 2"/>
    <property type="match status" value="1"/>
</dbReference>
<evidence type="ECO:0000256" key="4">
    <source>
        <dbReference type="ARBA" id="ARBA00023242"/>
    </source>
</evidence>
<dbReference type="PROSITE" id="PS00463">
    <property type="entry name" value="ZN2_CY6_FUNGAL_1"/>
    <property type="match status" value="1"/>
</dbReference>
<name>A0A5N5X380_9EURO</name>
<evidence type="ECO:0000313" key="6">
    <source>
        <dbReference type="EMBL" id="KAB8075221.1"/>
    </source>
</evidence>
<gene>
    <name evidence="6" type="ORF">BDV29DRAFT_172276</name>
</gene>
<dbReference type="Gene3D" id="4.10.240.10">
    <property type="entry name" value="Zn(2)-C6 fungal-type DNA-binding domain"/>
    <property type="match status" value="1"/>
</dbReference>
<dbReference type="PANTHER" id="PTHR47784">
    <property type="entry name" value="STEROL UPTAKE CONTROL PROTEIN 2"/>
    <property type="match status" value="1"/>
</dbReference>
<evidence type="ECO:0000256" key="3">
    <source>
        <dbReference type="ARBA" id="ARBA00023163"/>
    </source>
</evidence>
<dbReference type="GO" id="GO:0008270">
    <property type="term" value="F:zinc ion binding"/>
    <property type="evidence" value="ECO:0007669"/>
    <property type="project" value="InterPro"/>
</dbReference>
<sequence length="380" mass="42243">MPLRRSHKKSHHGCAQCKQRRIKCDESRPKCGSCQRKRLVCAFQSHAPLPLYPHPDYQTRPSGPSPGLHSAPTIPLLELELLHHWHTVTAASFAHSEPIRDLFRTTVPEVALAHPFLMHSLLGVSALHISHKCPPERRSIYMEAAISHNDLSLSLCPPLLSNVTSENCHALFAFSCLVAIFAFAAQGPATRPSALTITDVVKVFRLIRGVKSIVEQARSWIQQGEMRPLLRMGQNQRPDSKTKHSLELFTQLQKLVEEQACKEPTMHSSSVGPVLSAAFQHLLVVFGLCTTLEDPSAIMAWPVMVDAEFLVLLLQGEPTSFLILGYYGVALNLLSDEWWLDGWGDFLIKLALGHLGTTAEWKMGRCLEIIRGGRAATRLA</sequence>
<dbReference type="AlphaFoldDB" id="A0A5N5X380"/>
<protein>
    <recommendedName>
        <fullName evidence="5">Zn(2)-C6 fungal-type domain-containing protein</fullName>
    </recommendedName>
</protein>
<dbReference type="PROSITE" id="PS50048">
    <property type="entry name" value="ZN2_CY6_FUNGAL_2"/>
    <property type="match status" value="1"/>
</dbReference>
<keyword evidence="3" id="KW-0804">Transcription</keyword>
<dbReference type="InterPro" id="IPR053157">
    <property type="entry name" value="Sterol_Uptake_Regulator"/>
</dbReference>
<accession>A0A5N5X380</accession>
<evidence type="ECO:0000259" key="5">
    <source>
        <dbReference type="PROSITE" id="PS50048"/>
    </source>
</evidence>
<dbReference type="OrthoDB" id="5386330at2759"/>
<dbReference type="InterPro" id="IPR036864">
    <property type="entry name" value="Zn2-C6_fun-type_DNA-bd_sf"/>
</dbReference>
<dbReference type="InterPro" id="IPR001138">
    <property type="entry name" value="Zn2Cys6_DnaBD"/>
</dbReference>
<dbReference type="SUPFAM" id="SSF57701">
    <property type="entry name" value="Zn2/Cys6 DNA-binding domain"/>
    <property type="match status" value="1"/>
</dbReference>
<dbReference type="Proteomes" id="UP000326565">
    <property type="component" value="Unassembled WGS sequence"/>
</dbReference>
<keyword evidence="7" id="KW-1185">Reference proteome</keyword>
<reference evidence="6 7" key="1">
    <citation type="submission" date="2019-04" db="EMBL/GenBank/DDBJ databases">
        <title>Friends and foes A comparative genomics study of 23 Aspergillus species from section Flavi.</title>
        <authorList>
            <consortium name="DOE Joint Genome Institute"/>
            <person name="Kjaerbolling I."/>
            <person name="Vesth T."/>
            <person name="Frisvad J.C."/>
            <person name="Nybo J.L."/>
            <person name="Theobald S."/>
            <person name="Kildgaard S."/>
            <person name="Isbrandt T."/>
            <person name="Kuo A."/>
            <person name="Sato A."/>
            <person name="Lyhne E.K."/>
            <person name="Kogle M.E."/>
            <person name="Wiebenga A."/>
            <person name="Kun R.S."/>
            <person name="Lubbers R.J."/>
            <person name="Makela M.R."/>
            <person name="Barry K."/>
            <person name="Chovatia M."/>
            <person name="Clum A."/>
            <person name="Daum C."/>
            <person name="Haridas S."/>
            <person name="He G."/>
            <person name="LaButti K."/>
            <person name="Lipzen A."/>
            <person name="Mondo S."/>
            <person name="Riley R."/>
            <person name="Salamov A."/>
            <person name="Simmons B.A."/>
            <person name="Magnuson J.K."/>
            <person name="Henrissat B."/>
            <person name="Mortensen U.H."/>
            <person name="Larsen T.O."/>
            <person name="Devries R.P."/>
            <person name="Grigoriev I.V."/>
            <person name="Machida M."/>
            <person name="Baker S.E."/>
            <person name="Andersen M.R."/>
        </authorList>
    </citation>
    <scope>NUCLEOTIDE SEQUENCE [LARGE SCALE GENOMIC DNA]</scope>
    <source>
        <strain evidence="6 7">CBS 151.66</strain>
    </source>
</reference>
<evidence type="ECO:0000256" key="2">
    <source>
        <dbReference type="ARBA" id="ARBA00023125"/>
    </source>
</evidence>
<proteinExistence type="predicted"/>